<comment type="caution">
    <text evidence="3">The sequence shown here is derived from an EMBL/GenBank/DDBJ whole genome shotgun (WGS) entry which is preliminary data.</text>
</comment>
<feature type="transmembrane region" description="Helical" evidence="1">
    <location>
        <begin position="169"/>
        <end position="197"/>
    </location>
</feature>
<reference evidence="3 4" key="1">
    <citation type="journal article" date="2015" name="Genome Announc.">
        <title>Expanding the biotechnology potential of lactobacilli through comparative genomics of 213 strains and associated genera.</title>
        <authorList>
            <person name="Sun Z."/>
            <person name="Harris H.M."/>
            <person name="McCann A."/>
            <person name="Guo C."/>
            <person name="Argimon S."/>
            <person name="Zhang W."/>
            <person name="Yang X."/>
            <person name="Jeffery I.B."/>
            <person name="Cooney J.C."/>
            <person name="Kagawa T.F."/>
            <person name="Liu W."/>
            <person name="Song Y."/>
            <person name="Salvetti E."/>
            <person name="Wrobel A."/>
            <person name="Rasinkangas P."/>
            <person name="Parkhill J."/>
            <person name="Rea M.C."/>
            <person name="O'Sullivan O."/>
            <person name="Ritari J."/>
            <person name="Douillard F.P."/>
            <person name="Paul Ross R."/>
            <person name="Yang R."/>
            <person name="Briner A.E."/>
            <person name="Felis G.E."/>
            <person name="de Vos W.M."/>
            <person name="Barrangou R."/>
            <person name="Klaenhammer T.R."/>
            <person name="Caufield P.W."/>
            <person name="Cui Y."/>
            <person name="Zhang H."/>
            <person name="O'Toole P.W."/>
        </authorList>
    </citation>
    <scope>NUCLEOTIDE SEQUENCE [LARGE SCALE GENOMIC DNA]</scope>
    <source>
        <strain evidence="3 4">DSM 20719</strain>
    </source>
</reference>
<evidence type="ECO:0000256" key="1">
    <source>
        <dbReference type="SAM" id="Phobius"/>
    </source>
</evidence>
<feature type="transmembrane region" description="Helical" evidence="1">
    <location>
        <begin position="70"/>
        <end position="100"/>
    </location>
</feature>
<dbReference type="PANTHER" id="PTHR46211">
    <property type="entry name" value="GLYCEROPHOSPHORYL DIESTER PHOSPHODIESTERASE"/>
    <property type="match status" value="1"/>
</dbReference>
<proteinExistence type="predicted"/>
<dbReference type="AlphaFoldDB" id="A0AA89I229"/>
<dbReference type="RefSeq" id="WP_057907700.1">
    <property type="nucleotide sequence ID" value="NZ_AYZB01000005.1"/>
</dbReference>
<evidence type="ECO:0000313" key="4">
    <source>
        <dbReference type="Proteomes" id="UP000050823"/>
    </source>
</evidence>
<dbReference type="InterPro" id="IPR017946">
    <property type="entry name" value="PLC-like_Pdiesterase_TIM-brl"/>
</dbReference>
<dbReference type="GO" id="GO:0008081">
    <property type="term" value="F:phosphoric diester hydrolase activity"/>
    <property type="evidence" value="ECO:0007669"/>
    <property type="project" value="InterPro"/>
</dbReference>
<gene>
    <name evidence="3" type="ORF">FC90_GL001150</name>
</gene>
<dbReference type="CDD" id="cd08579">
    <property type="entry name" value="GDPD_memb_like"/>
    <property type="match status" value="1"/>
</dbReference>
<accession>A0AA89I229</accession>
<dbReference type="EMBL" id="AYZB01000005">
    <property type="protein sequence ID" value="KRM23911.1"/>
    <property type="molecule type" value="Genomic_DNA"/>
</dbReference>
<dbReference type="Gene3D" id="3.20.20.190">
    <property type="entry name" value="Phosphatidylinositol (PI) phosphodiesterase"/>
    <property type="match status" value="1"/>
</dbReference>
<feature type="transmembrane region" description="Helical" evidence="1">
    <location>
        <begin position="261"/>
        <end position="291"/>
    </location>
</feature>
<feature type="domain" description="GP-PDE" evidence="2">
    <location>
        <begin position="344"/>
        <end position="573"/>
    </location>
</feature>
<dbReference type="InterPro" id="IPR030395">
    <property type="entry name" value="GP_PDE_dom"/>
</dbReference>
<organism evidence="3 4">
    <name type="scientific">Latilactobacillus graminis DSM 20719</name>
    <dbReference type="NCBI Taxonomy" id="1423752"/>
    <lineage>
        <taxon>Bacteria</taxon>
        <taxon>Bacillati</taxon>
        <taxon>Bacillota</taxon>
        <taxon>Bacilli</taxon>
        <taxon>Lactobacillales</taxon>
        <taxon>Lactobacillaceae</taxon>
        <taxon>Latilactobacillus</taxon>
    </lineage>
</organism>
<evidence type="ECO:0000259" key="2">
    <source>
        <dbReference type="PROSITE" id="PS51704"/>
    </source>
</evidence>
<evidence type="ECO:0000313" key="3">
    <source>
        <dbReference type="EMBL" id="KRM23911.1"/>
    </source>
</evidence>
<dbReference type="GO" id="GO:0006629">
    <property type="term" value="P:lipid metabolic process"/>
    <property type="evidence" value="ECO:0007669"/>
    <property type="project" value="InterPro"/>
</dbReference>
<dbReference type="PROSITE" id="PS51704">
    <property type="entry name" value="GP_PDE"/>
    <property type="match status" value="1"/>
</dbReference>
<dbReference type="Proteomes" id="UP000050823">
    <property type="component" value="Unassembled WGS sequence"/>
</dbReference>
<keyword evidence="1" id="KW-0472">Membrane</keyword>
<dbReference type="SUPFAM" id="SSF51695">
    <property type="entry name" value="PLC-like phosphodiesterases"/>
    <property type="match status" value="1"/>
</dbReference>
<feature type="transmembrane region" description="Helical" evidence="1">
    <location>
        <begin position="121"/>
        <end position="143"/>
    </location>
</feature>
<dbReference type="Pfam" id="PF10110">
    <property type="entry name" value="GPDPase_memb"/>
    <property type="match status" value="1"/>
</dbReference>
<dbReference type="InterPro" id="IPR018476">
    <property type="entry name" value="GlyceroP-diester-Pdiesterase_M"/>
</dbReference>
<feature type="transmembrane region" description="Helical" evidence="1">
    <location>
        <begin position="224"/>
        <end position="249"/>
    </location>
</feature>
<protein>
    <submittedName>
        <fullName evidence="3">GlpQ protein</fullName>
    </submittedName>
</protein>
<dbReference type="PANTHER" id="PTHR46211:SF8">
    <property type="entry name" value="PHOSPHODIESTERASE"/>
    <property type="match status" value="1"/>
</dbReference>
<keyword evidence="1" id="KW-1133">Transmembrane helix</keyword>
<feature type="transmembrane region" description="Helical" evidence="1">
    <location>
        <begin position="20"/>
        <end position="40"/>
    </location>
</feature>
<keyword evidence="1" id="KW-0812">Transmembrane</keyword>
<feature type="transmembrane region" description="Helical" evidence="1">
    <location>
        <begin position="312"/>
        <end position="333"/>
    </location>
</feature>
<name>A0AA89I229_9LACO</name>
<sequence>MQSFKTLFTSTFTFLKQSPVYFRSVILMHGFLFLICLPLLGKASYFILVHNQIQFLALSNLPTLIHQHPIALLGFLGIGLSTLLLAFFELTFLLLSVYFIQIKQPLPLQTLLKMTFTQIAHLRNGTVPFFLYYYVLIMPWSALGYHADLLTKFKLPAFILDYIITNRRLVGVLCLLIYLGLLYGGLRLILTLPYVILQHMPVKKAMRTSWHFTHQYLIRLIGRLLLIAGILIGFTGIIFCLLIQLQAFIETHTAAGFSSAVILMTLLQAILLINWGLSTVAIFFVIVDCLLSDSQFNQSTVIYASLKRIIPFSSSLLLLVAIISLVSVGFYNWHTLHAITIHQPLSISHRGVSQKNGVQNSLAALNQTHRLNPNYVEIDVQLTKDHQFVVFHDFQLAPLTGHSGTLQSQTLAQLTKMTVREHQKTAPIVSFNDYLARANQCHQKLLIEIKTPTTDNPKLVRRFLNKYQANIEAHGHMVQSLNWHVVEAVKQAAPKIQTGYILPFNFSGPPISNADFYSVEMTTVNRHFIQAAHQENKAVFVWTPNDHQAVQRMMYFGADGVVTDNLKAVEQTPSQHSKPYFADKFFYIIGVG</sequence>
<dbReference type="Pfam" id="PF03009">
    <property type="entry name" value="GDPD"/>
    <property type="match status" value="1"/>
</dbReference>